<comment type="caution">
    <text evidence="1">The sequence shown here is derived from an EMBL/GenBank/DDBJ whole genome shotgun (WGS) entry which is preliminary data.</text>
</comment>
<reference evidence="1" key="1">
    <citation type="submission" date="2019-08" db="EMBL/GenBank/DDBJ databases">
        <authorList>
            <person name="Kucharzyk K."/>
            <person name="Murdoch R.W."/>
            <person name="Higgins S."/>
            <person name="Loffler F."/>
        </authorList>
    </citation>
    <scope>NUCLEOTIDE SEQUENCE</scope>
</reference>
<dbReference type="AlphaFoldDB" id="A0A645FMG7"/>
<name>A0A645FMG7_9ZZZZ</name>
<dbReference type="EMBL" id="VSSQ01059887">
    <property type="protein sequence ID" value="MPN13393.1"/>
    <property type="molecule type" value="Genomic_DNA"/>
</dbReference>
<evidence type="ECO:0000313" key="1">
    <source>
        <dbReference type="EMBL" id="MPN13393.1"/>
    </source>
</evidence>
<organism evidence="1">
    <name type="scientific">bioreactor metagenome</name>
    <dbReference type="NCBI Taxonomy" id="1076179"/>
    <lineage>
        <taxon>unclassified sequences</taxon>
        <taxon>metagenomes</taxon>
        <taxon>ecological metagenomes</taxon>
    </lineage>
</organism>
<accession>A0A645FMG7</accession>
<proteinExistence type="predicted"/>
<sequence>MNINITMARQGLMLGGTVTAYLNGAEAAWIGNGQSIALGAAAGENELTFKSGLRSRTIKFKSTADVNVMLKWNRVTGSLEALCTGPDVEVLQ</sequence>
<protein>
    <submittedName>
        <fullName evidence="1">Uncharacterized protein</fullName>
    </submittedName>
</protein>
<gene>
    <name evidence="1" type="ORF">SDC9_160714</name>
</gene>